<comment type="caution">
    <text evidence="3">The sequence shown here is derived from an EMBL/GenBank/DDBJ whole genome shotgun (WGS) entry which is preliminary data.</text>
</comment>
<evidence type="ECO:0000313" key="4">
    <source>
        <dbReference type="Proteomes" id="UP000298340"/>
    </source>
</evidence>
<accession>A0A4Y7U1T0</accession>
<dbReference type="CDD" id="cd00093">
    <property type="entry name" value="HTH_XRE"/>
    <property type="match status" value="1"/>
</dbReference>
<dbReference type="PANTHER" id="PTHR46558:SF11">
    <property type="entry name" value="HTH-TYPE TRANSCRIPTIONAL REGULATOR XRE"/>
    <property type="match status" value="1"/>
</dbReference>
<dbReference type="AlphaFoldDB" id="A0A4Y7U1T0"/>
<dbReference type="InterPro" id="IPR001387">
    <property type="entry name" value="Cro/C1-type_HTH"/>
</dbReference>
<sequence length="95" mass="11182">TGQIIKNLRKSKNWSQDQLAETLHVSRQSISKWELNQGYPDIDNLTQLSKIFDVSLEYLLIKNKQIKNEESLSMNREWGTVEIAEQWVQFSNDKN</sequence>
<evidence type="ECO:0000256" key="1">
    <source>
        <dbReference type="ARBA" id="ARBA00023125"/>
    </source>
</evidence>
<dbReference type="PROSITE" id="PS50943">
    <property type="entry name" value="HTH_CROC1"/>
    <property type="match status" value="1"/>
</dbReference>
<reference evidence="3 4" key="1">
    <citation type="journal article" date="2018" name="Syst. Appl. Microbiol.">
        <title>Flavobacterium circumlabens sp. nov. and Flavobacterium cupreum sp. nov., two psychrotrophic species isolated from Antarctic environmental samples.</title>
        <authorList>
            <person name="Kralova S."/>
            <person name="Busse H.J."/>
            <person name="Svec P."/>
            <person name="Maslanova I."/>
            <person name="Stankova E."/>
            <person name="Bartak M."/>
            <person name="Sedlacek I."/>
        </authorList>
    </citation>
    <scope>NUCLEOTIDE SEQUENCE [LARGE SCALE GENOMIC DNA]</scope>
    <source>
        <strain evidence="3 4">CCM 8828</strain>
    </source>
</reference>
<dbReference type="GO" id="GO:0003677">
    <property type="term" value="F:DNA binding"/>
    <property type="evidence" value="ECO:0007669"/>
    <property type="project" value="UniProtKB-KW"/>
</dbReference>
<dbReference type="InterPro" id="IPR010982">
    <property type="entry name" value="Lambda_DNA-bd_dom_sf"/>
</dbReference>
<keyword evidence="1" id="KW-0238">DNA-binding</keyword>
<feature type="domain" description="HTH cro/C1-type" evidence="2">
    <location>
        <begin position="5"/>
        <end position="59"/>
    </location>
</feature>
<organism evidence="3 4">
    <name type="scientific">Flavobacterium circumlabens</name>
    <dbReference type="NCBI Taxonomy" id="2133765"/>
    <lineage>
        <taxon>Bacteria</taxon>
        <taxon>Pseudomonadati</taxon>
        <taxon>Bacteroidota</taxon>
        <taxon>Flavobacteriia</taxon>
        <taxon>Flavobacteriales</taxon>
        <taxon>Flavobacteriaceae</taxon>
        <taxon>Flavobacterium</taxon>
    </lineage>
</organism>
<dbReference type="Pfam" id="PF01381">
    <property type="entry name" value="HTH_3"/>
    <property type="match status" value="1"/>
</dbReference>
<feature type="non-terminal residue" evidence="3">
    <location>
        <position position="1"/>
    </location>
</feature>
<dbReference type="RefSeq" id="WP_134092643.1">
    <property type="nucleotide sequence ID" value="NZ_QWDN01001370.1"/>
</dbReference>
<dbReference type="Proteomes" id="UP000298340">
    <property type="component" value="Unassembled WGS sequence"/>
</dbReference>
<dbReference type="SUPFAM" id="SSF47413">
    <property type="entry name" value="lambda repressor-like DNA-binding domains"/>
    <property type="match status" value="1"/>
</dbReference>
<evidence type="ECO:0000313" key="3">
    <source>
        <dbReference type="EMBL" id="TEB40385.1"/>
    </source>
</evidence>
<dbReference type="EMBL" id="QWDN01001370">
    <property type="protein sequence ID" value="TEB40385.1"/>
    <property type="molecule type" value="Genomic_DNA"/>
</dbReference>
<dbReference type="Gene3D" id="1.10.260.40">
    <property type="entry name" value="lambda repressor-like DNA-binding domains"/>
    <property type="match status" value="1"/>
</dbReference>
<proteinExistence type="predicted"/>
<dbReference type="PANTHER" id="PTHR46558">
    <property type="entry name" value="TRACRIPTIONAL REGULATORY PROTEIN-RELATED-RELATED"/>
    <property type="match status" value="1"/>
</dbReference>
<evidence type="ECO:0000259" key="2">
    <source>
        <dbReference type="PROSITE" id="PS50943"/>
    </source>
</evidence>
<name>A0A4Y7U1T0_9FLAO</name>
<gene>
    <name evidence="3" type="ORF">D0809_30880</name>
</gene>
<protein>
    <submittedName>
        <fullName evidence="3">XRE family transcriptional regulator</fullName>
    </submittedName>
</protein>
<feature type="non-terminal residue" evidence="3">
    <location>
        <position position="95"/>
    </location>
</feature>
<dbReference type="SMART" id="SM00530">
    <property type="entry name" value="HTH_XRE"/>
    <property type="match status" value="1"/>
</dbReference>